<feature type="compositionally biased region" description="Polar residues" evidence="1">
    <location>
        <begin position="1"/>
        <end position="16"/>
    </location>
</feature>
<dbReference type="EMBL" id="CH474040">
    <property type="protein sequence ID" value="EDL88356.1"/>
    <property type="molecule type" value="Genomic_DNA"/>
</dbReference>
<protein>
    <submittedName>
        <fullName evidence="2">Lectin, galactose binding, soluble 3, isoform CRA_d</fullName>
    </submittedName>
</protein>
<evidence type="ECO:0000313" key="4">
    <source>
        <dbReference type="RGD" id="69356"/>
    </source>
</evidence>
<feature type="region of interest" description="Disordered" evidence="1">
    <location>
        <begin position="1"/>
        <end position="28"/>
    </location>
</feature>
<reference evidence="2 3" key="1">
    <citation type="submission" date="2005-07" db="EMBL/GenBank/DDBJ databases">
        <authorList>
            <person name="Mural R.J."/>
            <person name="Li P.W."/>
            <person name="Adams M.D."/>
            <person name="Amanatides P.G."/>
            <person name="Baden-Tillson H."/>
            <person name="Barnstead M."/>
            <person name="Chin S.H."/>
            <person name="Dew I."/>
            <person name="Evans C.A."/>
            <person name="Ferriera S."/>
            <person name="Flanigan M."/>
            <person name="Fosler C."/>
            <person name="Glodek A."/>
            <person name="Gu Z."/>
            <person name="Holt R.A."/>
            <person name="Jennings D."/>
            <person name="Kraft C.L."/>
            <person name="Lu F."/>
            <person name="Nguyen T."/>
            <person name="Nusskern D.R."/>
            <person name="Pfannkoch C.M."/>
            <person name="Sitter C."/>
            <person name="Sutton G.G."/>
            <person name="Venter J.C."/>
            <person name="Wang Z."/>
            <person name="Woodage T."/>
            <person name="Zheng X.H."/>
            <person name="Zhong F."/>
        </authorList>
    </citation>
    <scope>NUCLEOTIDE SEQUENCE [LARGE SCALE GENOMIC DNA]</scope>
    <source>
        <strain>BN</strain>
        <strain evidence="3">Sprague-Dawley</strain>
    </source>
</reference>
<dbReference type="Proteomes" id="UP000234681">
    <property type="component" value="Chromosome 15"/>
</dbReference>
<evidence type="ECO:0000313" key="3">
    <source>
        <dbReference type="Proteomes" id="UP000234681"/>
    </source>
</evidence>
<gene>
    <name evidence="2 4" type="primary">Lgals3</name>
    <name evidence="2" type="ORF">rCG_61116</name>
</gene>
<dbReference type="AlphaFoldDB" id="A6KE51"/>
<evidence type="ECO:0000313" key="2">
    <source>
        <dbReference type="EMBL" id="EDL88356.1"/>
    </source>
</evidence>
<dbReference type="RGD" id="69356">
    <property type="gene designation" value="Lgals3"/>
</dbReference>
<evidence type="ECO:0000256" key="1">
    <source>
        <dbReference type="SAM" id="MobiDB-lite"/>
    </source>
</evidence>
<organism evidence="2 3">
    <name type="scientific">Rattus norvegicus</name>
    <name type="common">Rat</name>
    <dbReference type="NCBI Taxonomy" id="10116"/>
    <lineage>
        <taxon>Eukaryota</taxon>
        <taxon>Metazoa</taxon>
        <taxon>Chordata</taxon>
        <taxon>Craniata</taxon>
        <taxon>Vertebrata</taxon>
        <taxon>Euteleostomi</taxon>
        <taxon>Mammalia</taxon>
        <taxon>Eutheria</taxon>
        <taxon>Euarchontoglires</taxon>
        <taxon>Glires</taxon>
        <taxon>Rodentia</taxon>
        <taxon>Myomorpha</taxon>
        <taxon>Muroidea</taxon>
        <taxon>Muridae</taxon>
        <taxon>Murinae</taxon>
        <taxon>Rattus</taxon>
    </lineage>
</organism>
<name>A6KE51_RAT</name>
<sequence length="61" mass="6869">MRTTEESSCATRSRTITGEGKKDSQLSPLRAANHSKYRSWLKPTTSRLRSMMFICCSITIG</sequence>
<accession>A6KE51</accession>
<proteinExistence type="predicted"/>